<feature type="transmembrane region" description="Helical" evidence="10">
    <location>
        <begin position="666"/>
        <end position="687"/>
    </location>
</feature>
<feature type="transmembrane region" description="Helical" evidence="10">
    <location>
        <begin position="166"/>
        <end position="189"/>
    </location>
</feature>
<feature type="transmembrane region" description="Helical" evidence="10">
    <location>
        <begin position="81"/>
        <end position="104"/>
    </location>
</feature>
<feature type="transmembrane region" description="Helical" evidence="10">
    <location>
        <begin position="640"/>
        <end position="660"/>
    </location>
</feature>
<feature type="domain" description="MrpA C-terminal/MbhD" evidence="14">
    <location>
        <begin position="626"/>
        <end position="688"/>
    </location>
</feature>
<evidence type="ECO:0000256" key="5">
    <source>
        <dbReference type="ARBA" id="ARBA00022692"/>
    </source>
</evidence>
<dbReference type="Pfam" id="PF00662">
    <property type="entry name" value="Proton_antipo_N"/>
    <property type="match status" value="1"/>
</dbReference>
<dbReference type="Pfam" id="PF13244">
    <property type="entry name" value="MbhD"/>
    <property type="match status" value="1"/>
</dbReference>
<feature type="transmembrane region" description="Helical" evidence="10">
    <location>
        <begin position="830"/>
        <end position="850"/>
    </location>
</feature>
<evidence type="ECO:0000259" key="12">
    <source>
        <dbReference type="Pfam" id="PF00662"/>
    </source>
</evidence>
<feature type="transmembrane region" description="Helical" evidence="10">
    <location>
        <begin position="803"/>
        <end position="824"/>
    </location>
</feature>
<feature type="transmembrane region" description="Helical" evidence="10">
    <location>
        <begin position="463"/>
        <end position="485"/>
    </location>
</feature>
<keyword evidence="3" id="KW-0050">Antiport</keyword>
<feature type="transmembrane region" description="Helical" evidence="10">
    <location>
        <begin position="209"/>
        <end position="234"/>
    </location>
</feature>
<evidence type="ECO:0000259" key="13">
    <source>
        <dbReference type="Pfam" id="PF04039"/>
    </source>
</evidence>
<evidence type="ECO:0000256" key="4">
    <source>
        <dbReference type="ARBA" id="ARBA00022475"/>
    </source>
</evidence>
<dbReference type="InterPro" id="IPR001750">
    <property type="entry name" value="ND/Mrp_TM"/>
</dbReference>
<keyword evidence="6 10" id="KW-1133">Transmembrane helix</keyword>
<feature type="transmembrane region" description="Helical" evidence="10">
    <location>
        <begin position="111"/>
        <end position="128"/>
    </location>
</feature>
<keyword evidence="5 9" id="KW-0812">Transmembrane</keyword>
<dbReference type="Pfam" id="PF04039">
    <property type="entry name" value="MnhB"/>
    <property type="match status" value="1"/>
</dbReference>
<feature type="transmembrane region" description="Helical" evidence="10">
    <location>
        <begin position="765"/>
        <end position="782"/>
    </location>
</feature>
<evidence type="ECO:0000256" key="10">
    <source>
        <dbReference type="SAM" id="Phobius"/>
    </source>
</evidence>
<dbReference type="Proteomes" id="UP001265550">
    <property type="component" value="Unassembled WGS sequence"/>
</dbReference>
<keyword evidence="17" id="KW-1185">Reference proteome</keyword>
<feature type="transmembrane region" description="Helical" evidence="10">
    <location>
        <begin position="505"/>
        <end position="531"/>
    </location>
</feature>
<evidence type="ECO:0000256" key="9">
    <source>
        <dbReference type="RuleBase" id="RU000320"/>
    </source>
</evidence>
<feature type="transmembrane region" description="Helical" evidence="10">
    <location>
        <begin position="31"/>
        <end position="55"/>
    </location>
</feature>
<evidence type="ECO:0000256" key="1">
    <source>
        <dbReference type="ARBA" id="ARBA00004651"/>
    </source>
</evidence>
<feature type="transmembrane region" description="Helical" evidence="10">
    <location>
        <begin position="6"/>
        <end position="24"/>
    </location>
</feature>
<dbReference type="InterPro" id="IPR001516">
    <property type="entry name" value="Proton_antipo_N"/>
</dbReference>
<evidence type="ECO:0000259" key="15">
    <source>
        <dbReference type="Pfam" id="PF20501"/>
    </source>
</evidence>
<dbReference type="InterPro" id="IPR007182">
    <property type="entry name" value="MnhB"/>
</dbReference>
<dbReference type="PANTHER" id="PTHR43373">
    <property type="entry name" value="NA(+)/H(+) ANTIPORTER SUBUNIT"/>
    <property type="match status" value="1"/>
</dbReference>
<feature type="transmembrane region" description="Helical" evidence="10">
    <location>
        <begin position="413"/>
        <end position="431"/>
    </location>
</feature>
<sequence>MSSGALLPWLALTPFAGAALIAGVDNRQRRTAAWLAGAVTLLVFIAMLAAAPAVFGGEVLRWSVDWLPTLGLKFGFRMDGLAWLFTLLITGIGALVVLYAAYYLAAEDPPARFFLFLMLFMGSMLGVVLADNLILLVVFWELTSLSSFLLIGYWQHRADAREGARMALTVTGAGGLCLLAGVLLIGHIVGSTDLDVVLKSGDLLRAHPMYLPALVLVLLGCFTKSAQFPFHFWLPHAMAAPTPVSAYLHSATMVKAGVFLLARLYPALGDSEPWFWIVSLTGLATLLLGAYLALFQHDLKGLLAYSTISHLGLITLLFGLDEPLAVVAGVFHILNHATFKASLFMAAGIIDHETGTRDMRRLNGLWKSMPWTGALAMVAAGAMAGVPLLNGFLSKEMFFAEAAAKQSTPLMQWLLPAGATLAAMFSVAYSLRFIHDVFFNGDPVGLPKTPHEPPRFMRVPVEVLVVLCLVVGLMPALSIGPLLAVGAKATLFGGFEGTLPAYTLAIWHGLNLALGMSALALVGGVALYFVLQRRVNLHTLERAPATPKTGGRDLFALALDRGRALARRVTGELQNDALQRYLLVLVVFALIAGALPFALGGTQTAVDMPDGPPVSFGFIVAWVIGLATTLATVRFHRQRLLALLLLGAVGLVVSLAFVYFSAPDLALTQLLVEVATIILMMLALHWLPAESPAAPRGQGLRRARDALVALAAGGGVAALVWAVLARPFEPISPYFLATTQSLGGGANTVNVILVDYRGYDTLGEITVLGVAGLIIQALLSGWRPTHLAAVPPRALRAEDRHPLMLALIVRLLLPLAAMVSAYLFLRGHNLPGGGFIAGLVLAIALVMQFVANGQGFVSGRMNTDYQPWIGAGLLVAGATGLGSWFFGAPFLTSSYDYPLWPLVGAVPLASAALFDLGVFLTVVGATMTALVALGNLSAAGAAGVKP</sequence>
<feature type="transmembrane region" description="Helical" evidence="10">
    <location>
        <begin position="326"/>
        <end position="350"/>
    </location>
</feature>
<reference evidence="16 17" key="1">
    <citation type="submission" date="2023-07" db="EMBL/GenBank/DDBJ databases">
        <title>Sorghum-associated microbial communities from plants grown in Nebraska, USA.</title>
        <authorList>
            <person name="Schachtman D."/>
        </authorList>
    </citation>
    <scope>NUCLEOTIDE SEQUENCE [LARGE SCALE GENOMIC DNA]</scope>
    <source>
        <strain evidence="16 17">BE240</strain>
    </source>
</reference>
<organism evidence="16 17">
    <name type="scientific">Hydrogenophaga laconesensis</name>
    <dbReference type="NCBI Taxonomy" id="1805971"/>
    <lineage>
        <taxon>Bacteria</taxon>
        <taxon>Pseudomonadati</taxon>
        <taxon>Pseudomonadota</taxon>
        <taxon>Betaproteobacteria</taxon>
        <taxon>Burkholderiales</taxon>
        <taxon>Comamonadaceae</taxon>
        <taxon>Hydrogenophaga</taxon>
    </lineage>
</organism>
<comment type="caution">
    <text evidence="16">The sequence shown here is derived from an EMBL/GenBank/DDBJ whole genome shotgun (WGS) entry which is preliminary data.</text>
</comment>
<feature type="transmembrane region" description="Helical" evidence="10">
    <location>
        <begin position="302"/>
        <end position="320"/>
    </location>
</feature>
<evidence type="ECO:0000256" key="7">
    <source>
        <dbReference type="ARBA" id="ARBA00023065"/>
    </source>
</evidence>
<keyword evidence="2" id="KW-0813">Transport</keyword>
<evidence type="ECO:0000259" key="11">
    <source>
        <dbReference type="Pfam" id="PF00361"/>
    </source>
</evidence>
<keyword evidence="7" id="KW-0406">Ion transport</keyword>
<feature type="domain" description="NADH-Ubiquinone oxidoreductase (complex I) chain 5 N-terminal" evidence="12">
    <location>
        <begin position="69"/>
        <end position="114"/>
    </location>
</feature>
<evidence type="ECO:0000256" key="2">
    <source>
        <dbReference type="ARBA" id="ARBA00022448"/>
    </source>
</evidence>
<dbReference type="PRINTS" id="PR01434">
    <property type="entry name" value="NADHDHGNASE5"/>
</dbReference>
<name>A0ABU1VIG8_9BURK</name>
<evidence type="ECO:0000256" key="6">
    <source>
        <dbReference type="ARBA" id="ARBA00022989"/>
    </source>
</evidence>
<feature type="transmembrane region" description="Helical" evidence="10">
    <location>
        <begin position="707"/>
        <end position="724"/>
    </location>
</feature>
<comment type="subcellular location">
    <subcellularLocation>
        <location evidence="1">Cell membrane</location>
        <topology evidence="1">Multi-pass membrane protein</topology>
    </subcellularLocation>
    <subcellularLocation>
        <location evidence="9">Membrane</location>
        <topology evidence="9">Multi-pass membrane protein</topology>
    </subcellularLocation>
</comment>
<dbReference type="PANTHER" id="PTHR43373:SF1">
    <property type="entry name" value="NA(+)_H(+) ANTIPORTER SUBUNIT A"/>
    <property type="match status" value="1"/>
</dbReference>
<feature type="transmembrane region" description="Helical" evidence="10">
    <location>
        <begin position="274"/>
        <end position="295"/>
    </location>
</feature>
<dbReference type="RefSeq" id="WP_204735639.1">
    <property type="nucleotide sequence ID" value="NZ_JAVDWE010000022.1"/>
</dbReference>
<feature type="domain" description="MrpA C-terminal/MbhE" evidence="15">
    <location>
        <begin position="700"/>
        <end position="787"/>
    </location>
</feature>
<dbReference type="Pfam" id="PF20501">
    <property type="entry name" value="MbhE"/>
    <property type="match status" value="1"/>
</dbReference>
<gene>
    <name evidence="16" type="ORF">J2X09_005055</name>
</gene>
<feature type="transmembrane region" description="Helical" evidence="10">
    <location>
        <begin position="134"/>
        <end position="154"/>
    </location>
</feature>
<evidence type="ECO:0000313" key="16">
    <source>
        <dbReference type="EMBL" id="MDR7097281.1"/>
    </source>
</evidence>
<evidence type="ECO:0000256" key="3">
    <source>
        <dbReference type="ARBA" id="ARBA00022449"/>
    </source>
</evidence>
<evidence type="ECO:0000313" key="17">
    <source>
        <dbReference type="Proteomes" id="UP001265550"/>
    </source>
</evidence>
<dbReference type="Pfam" id="PF00361">
    <property type="entry name" value="Proton_antipo_M"/>
    <property type="match status" value="1"/>
</dbReference>
<feature type="domain" description="NADH:quinone oxidoreductase/Mrp antiporter transmembrane" evidence="11">
    <location>
        <begin position="130"/>
        <end position="406"/>
    </location>
</feature>
<dbReference type="NCBIfam" id="NF009288">
    <property type="entry name" value="PRK12648.1"/>
    <property type="match status" value="1"/>
</dbReference>
<evidence type="ECO:0000259" key="14">
    <source>
        <dbReference type="Pfam" id="PF13244"/>
    </source>
</evidence>
<feature type="transmembrane region" description="Helical" evidence="10">
    <location>
        <begin position="371"/>
        <end position="393"/>
    </location>
</feature>
<proteinExistence type="predicted"/>
<keyword evidence="8 10" id="KW-0472">Membrane</keyword>
<accession>A0ABU1VIG8</accession>
<dbReference type="EMBL" id="JAVDWE010000022">
    <property type="protein sequence ID" value="MDR7097281.1"/>
    <property type="molecule type" value="Genomic_DNA"/>
</dbReference>
<dbReference type="InterPro" id="IPR046806">
    <property type="entry name" value="MrpA_C/MbhE"/>
</dbReference>
<feature type="transmembrane region" description="Helical" evidence="10">
    <location>
        <begin position="614"/>
        <end position="633"/>
    </location>
</feature>
<evidence type="ECO:0000256" key="8">
    <source>
        <dbReference type="ARBA" id="ARBA00023136"/>
    </source>
</evidence>
<dbReference type="InterPro" id="IPR025383">
    <property type="entry name" value="MrpA_C/MbhD"/>
</dbReference>
<dbReference type="InterPro" id="IPR050616">
    <property type="entry name" value="CPA3_Na-H_Antiporter_A"/>
</dbReference>
<keyword evidence="4" id="KW-1003">Cell membrane</keyword>
<feature type="transmembrane region" description="Helical" evidence="10">
    <location>
        <begin position="871"/>
        <end position="891"/>
    </location>
</feature>
<feature type="transmembrane region" description="Helical" evidence="10">
    <location>
        <begin position="911"/>
        <end position="936"/>
    </location>
</feature>
<feature type="transmembrane region" description="Helical" evidence="10">
    <location>
        <begin position="581"/>
        <end position="602"/>
    </location>
</feature>
<feature type="domain" description="Na+/H+ antiporter MnhB subunit-related protein" evidence="13">
    <location>
        <begin position="805"/>
        <end position="928"/>
    </location>
</feature>
<protein>
    <submittedName>
        <fullName evidence="16">Multicomponent K+:H+ antiporter subunit A</fullName>
    </submittedName>
</protein>